<sequence precursor="true">MKMRSAYLRIHSGFICLLTLGGASPLNAVETMSQTMISRVAPMPNLPQPYSMRDWSQVTRDYINMLFDFEQRGDHLPLVSWIDEKQTMVSMPAFIGGPRDPEAINYLGAVISGSLVGLDMRTQLGHDWVTMGMNFFRPEEGVYLNRLHRGSGSSFWYDIFPNVLFYQVDDLYPDDPVRTQQALSVALKWHEACIALGGGTVPLALPNFDHTGLNLKTMKPVEKGRIEPEAAAGIAWLEYMAWVKFQDPRFLTAADWAIRSLQERPADKSPLYEVLLPYGALVAARMNAELGRDYDVARLVNDCFEPLGRPQARPGWGVISDRWNGLDAYGLVGSTTDGEGYAFAMNTFEWAGALVPLARYDNRYAHDIGKWILNLANASRLFYPDAHDPEHQSSFEWAKAHDGKSVIAYEGIRKWKRGSATARSDFRTLRGKILNGSFVSTHFQEEAPPDLQVFEEASGMGPPFEHIWEFELPDELDRWLVVAAKRIDGGHIGNAFRFSFSDRPDGPYTPAFSVSGLDSAYVAEIPTKMRKALYVKAHSSDESPCGSGQDKLSVDAMAISYQSNVGPFAQGDLVVKFIDLLEEATVPIVLYRPAPAATDLGLYGSSHVGTLGGIIRRTNVEAILQLDLLKTDYYHDTAYPTYLYYNPYSSNKVVEIDVGSEAKDIYDAASDEFLQKNVTGIVSFIIPDDTARIVVLSPARGEIRREETCILINDVVVRYTP</sequence>
<evidence type="ECO:0000256" key="1">
    <source>
        <dbReference type="SAM" id="SignalP"/>
    </source>
</evidence>
<keyword evidence="1" id="KW-0732">Signal</keyword>
<dbReference type="RefSeq" id="WP_148073342.1">
    <property type="nucleotide sequence ID" value="NZ_CP042913.1"/>
</dbReference>
<name>A0A5B9QB02_9BACT</name>
<accession>A0A5B9QB02</accession>
<keyword evidence="3" id="KW-1185">Reference proteome</keyword>
<evidence type="ECO:0000313" key="3">
    <source>
        <dbReference type="Proteomes" id="UP000323917"/>
    </source>
</evidence>
<dbReference type="EMBL" id="CP042913">
    <property type="protein sequence ID" value="QEG34730.1"/>
    <property type="molecule type" value="Genomic_DNA"/>
</dbReference>
<organism evidence="2 3">
    <name type="scientific">Bythopirellula goksoeyrii</name>
    <dbReference type="NCBI Taxonomy" id="1400387"/>
    <lineage>
        <taxon>Bacteria</taxon>
        <taxon>Pseudomonadati</taxon>
        <taxon>Planctomycetota</taxon>
        <taxon>Planctomycetia</taxon>
        <taxon>Pirellulales</taxon>
        <taxon>Lacipirellulaceae</taxon>
        <taxon>Bythopirellula</taxon>
    </lineage>
</organism>
<protein>
    <submittedName>
        <fullName evidence="2">Uncharacterized protein</fullName>
    </submittedName>
</protein>
<feature type="signal peptide" evidence="1">
    <location>
        <begin position="1"/>
        <end position="28"/>
    </location>
</feature>
<feature type="chain" id="PRO_5023119744" evidence="1">
    <location>
        <begin position="29"/>
        <end position="721"/>
    </location>
</feature>
<dbReference type="AlphaFoldDB" id="A0A5B9QB02"/>
<dbReference type="Proteomes" id="UP000323917">
    <property type="component" value="Chromosome"/>
</dbReference>
<gene>
    <name evidence="2" type="ORF">Pr1d_20120</name>
</gene>
<proteinExistence type="predicted"/>
<dbReference type="KEGG" id="bgok:Pr1d_20120"/>
<reference evidence="2 3" key="1">
    <citation type="submission" date="2019-08" db="EMBL/GenBank/DDBJ databases">
        <title>Deep-cultivation of Planctomycetes and their phenomic and genomic characterization uncovers novel biology.</title>
        <authorList>
            <person name="Wiegand S."/>
            <person name="Jogler M."/>
            <person name="Boedeker C."/>
            <person name="Pinto D."/>
            <person name="Vollmers J."/>
            <person name="Rivas-Marin E."/>
            <person name="Kohn T."/>
            <person name="Peeters S.H."/>
            <person name="Heuer A."/>
            <person name="Rast P."/>
            <person name="Oberbeckmann S."/>
            <person name="Bunk B."/>
            <person name="Jeske O."/>
            <person name="Meyerdierks A."/>
            <person name="Storesund J.E."/>
            <person name="Kallscheuer N."/>
            <person name="Luecker S."/>
            <person name="Lage O.M."/>
            <person name="Pohl T."/>
            <person name="Merkel B.J."/>
            <person name="Hornburger P."/>
            <person name="Mueller R.-W."/>
            <person name="Bruemmer F."/>
            <person name="Labrenz M."/>
            <person name="Spormann A.M."/>
            <person name="Op den Camp H."/>
            <person name="Overmann J."/>
            <person name="Amann R."/>
            <person name="Jetten M.S.M."/>
            <person name="Mascher T."/>
            <person name="Medema M.H."/>
            <person name="Devos D.P."/>
            <person name="Kaster A.-K."/>
            <person name="Ovreas L."/>
            <person name="Rohde M."/>
            <person name="Galperin M.Y."/>
            <person name="Jogler C."/>
        </authorList>
    </citation>
    <scope>NUCLEOTIDE SEQUENCE [LARGE SCALE GENOMIC DNA]</scope>
    <source>
        <strain evidence="2 3">Pr1d</strain>
    </source>
</reference>
<dbReference type="OrthoDB" id="1654671at2"/>
<evidence type="ECO:0000313" key="2">
    <source>
        <dbReference type="EMBL" id="QEG34730.1"/>
    </source>
</evidence>